<protein>
    <submittedName>
        <fullName evidence="2">Uncharacterized protein</fullName>
    </submittedName>
</protein>
<keyword evidence="1" id="KW-1133">Transmembrane helix</keyword>
<organism evidence="2 3">
    <name type="scientific">Candidatus Falkowbacteria bacterium CG23_combo_of_CG06-09_8_20_14_all_41_10</name>
    <dbReference type="NCBI Taxonomy" id="1974571"/>
    <lineage>
        <taxon>Bacteria</taxon>
        <taxon>Candidatus Falkowiibacteriota</taxon>
    </lineage>
</organism>
<evidence type="ECO:0000313" key="3">
    <source>
        <dbReference type="Proteomes" id="UP000231408"/>
    </source>
</evidence>
<sequence length="109" mass="11419">MGGVLLFGLQAHALDVGVDEITSQIQLGAKDPREIVARIINTAMMFLGIIAVVIILLGGFKWMTAAGNEEKVSEAQKLMGAGVIGLVIILASWGIASFVLNQLINATGN</sequence>
<comment type="caution">
    <text evidence="2">The sequence shown here is derived from an EMBL/GenBank/DDBJ whole genome shotgun (WGS) entry which is preliminary data.</text>
</comment>
<reference evidence="2 3" key="1">
    <citation type="submission" date="2017-09" db="EMBL/GenBank/DDBJ databases">
        <title>Depth-based differentiation of microbial function through sediment-hosted aquifers and enrichment of novel symbionts in the deep terrestrial subsurface.</title>
        <authorList>
            <person name="Probst A.J."/>
            <person name="Ladd B."/>
            <person name="Jarett J.K."/>
            <person name="Geller-Mcgrath D.E."/>
            <person name="Sieber C.M."/>
            <person name="Emerson J.B."/>
            <person name="Anantharaman K."/>
            <person name="Thomas B.C."/>
            <person name="Malmstrom R."/>
            <person name="Stieglmeier M."/>
            <person name="Klingl A."/>
            <person name="Woyke T."/>
            <person name="Ryan C.M."/>
            <person name="Banfield J.F."/>
        </authorList>
    </citation>
    <scope>NUCLEOTIDE SEQUENCE [LARGE SCALE GENOMIC DNA]</scope>
    <source>
        <strain evidence="2">CG23_combo_of_CG06-09_8_20_14_all_41_10</strain>
    </source>
</reference>
<dbReference type="Proteomes" id="UP000231408">
    <property type="component" value="Unassembled WGS sequence"/>
</dbReference>
<keyword evidence="1" id="KW-0472">Membrane</keyword>
<dbReference type="Pfam" id="PF18895">
    <property type="entry name" value="T4SS_pilin"/>
    <property type="match status" value="1"/>
</dbReference>
<proteinExistence type="predicted"/>
<evidence type="ECO:0000256" key="1">
    <source>
        <dbReference type="SAM" id="Phobius"/>
    </source>
</evidence>
<name>A0A2G9ZQ02_9BACT</name>
<keyword evidence="1" id="KW-0812">Transmembrane</keyword>
<dbReference type="EMBL" id="PCSE01000085">
    <property type="protein sequence ID" value="PIP34428.1"/>
    <property type="molecule type" value="Genomic_DNA"/>
</dbReference>
<gene>
    <name evidence="2" type="ORF">COX21_02935</name>
</gene>
<dbReference type="InterPro" id="IPR043993">
    <property type="entry name" value="T4SS_pilin"/>
</dbReference>
<accession>A0A2G9ZQ02</accession>
<feature type="transmembrane region" description="Helical" evidence="1">
    <location>
        <begin position="78"/>
        <end position="100"/>
    </location>
</feature>
<dbReference type="AlphaFoldDB" id="A0A2G9ZQ02"/>
<feature type="transmembrane region" description="Helical" evidence="1">
    <location>
        <begin position="37"/>
        <end position="57"/>
    </location>
</feature>
<evidence type="ECO:0000313" key="2">
    <source>
        <dbReference type="EMBL" id="PIP34428.1"/>
    </source>
</evidence>